<accession>A0A2A9CWT0</accession>
<gene>
    <name evidence="1" type="ORF">ATL40_0136</name>
</gene>
<evidence type="ECO:0000313" key="2">
    <source>
        <dbReference type="Proteomes" id="UP000224915"/>
    </source>
</evidence>
<dbReference type="Proteomes" id="UP000224915">
    <property type="component" value="Unassembled WGS sequence"/>
</dbReference>
<comment type="caution">
    <text evidence="1">The sequence shown here is derived from an EMBL/GenBank/DDBJ whole genome shotgun (WGS) entry which is preliminary data.</text>
</comment>
<dbReference type="AlphaFoldDB" id="A0A2A9CWT0"/>
<keyword evidence="2" id="KW-1185">Reference proteome</keyword>
<dbReference type="Pfam" id="PF19850">
    <property type="entry name" value="DUF6325"/>
    <property type="match status" value="1"/>
</dbReference>
<name>A0A2A9CWT0_9MICO</name>
<organism evidence="1 2">
    <name type="scientific">Serinibacter salmoneus</name>
    <dbReference type="NCBI Taxonomy" id="556530"/>
    <lineage>
        <taxon>Bacteria</taxon>
        <taxon>Bacillati</taxon>
        <taxon>Actinomycetota</taxon>
        <taxon>Actinomycetes</taxon>
        <taxon>Micrococcales</taxon>
        <taxon>Beutenbergiaceae</taxon>
        <taxon>Serinibacter</taxon>
    </lineage>
</organism>
<dbReference type="RefSeq" id="WP_098467852.1">
    <property type="nucleotide sequence ID" value="NZ_PDJD01000001.1"/>
</dbReference>
<reference evidence="1 2" key="1">
    <citation type="submission" date="2017-10" db="EMBL/GenBank/DDBJ databases">
        <title>Sequencing the genomes of 1000 actinobacteria strains.</title>
        <authorList>
            <person name="Klenk H.-P."/>
        </authorList>
    </citation>
    <scope>NUCLEOTIDE SEQUENCE [LARGE SCALE GENOMIC DNA]</scope>
    <source>
        <strain evidence="1 2">DSM 21801</strain>
    </source>
</reference>
<evidence type="ECO:0000313" key="1">
    <source>
        <dbReference type="EMBL" id="PFG18596.1"/>
    </source>
</evidence>
<sequence length="155" mass="16376">MATFRYGPVELYLVGFEGESPDPATIAPLVELVESGLVRVLDFVIVSRSETGDVDVVEIDTDDFALTLHEVGFTGEEDIAELAEQVPEGGSAVLVALEMVYARKLAEGVAASGAVVLSAERIPAPVVNAVMDLEDAVEEVLEEALEEAADEAARS</sequence>
<dbReference type="EMBL" id="PDJD01000001">
    <property type="protein sequence ID" value="PFG18596.1"/>
    <property type="molecule type" value="Genomic_DNA"/>
</dbReference>
<protein>
    <submittedName>
        <fullName evidence="1">Uncharacterized protein</fullName>
    </submittedName>
</protein>
<dbReference type="InterPro" id="IPR046288">
    <property type="entry name" value="DUF6325"/>
</dbReference>
<proteinExistence type="predicted"/>